<protein>
    <submittedName>
        <fullName evidence="1">Uncharacterized protein</fullName>
    </submittedName>
</protein>
<keyword evidence="2" id="KW-1185">Reference proteome</keyword>
<reference evidence="1" key="1">
    <citation type="submission" date="2021-08" db="EMBL/GenBank/DDBJ databases">
        <title>The first chromosome-level gecko genome reveals the dynamic sex chromosomes of Neotropical dwarf geckos (Sphaerodactylidae: Sphaerodactylus).</title>
        <authorList>
            <person name="Pinto B.J."/>
            <person name="Keating S.E."/>
            <person name="Gamble T."/>
        </authorList>
    </citation>
    <scope>NUCLEOTIDE SEQUENCE</scope>
    <source>
        <strain evidence="1">TG3544</strain>
    </source>
</reference>
<name>A0ACB8FKA1_9SAUR</name>
<sequence>MSFKGKGWLSWILKPRWPASKSPLLSIRNLAEGTRVQGNGKLNAAEKSTWALATSESSVWFKAGLRDGMLTPWLYDFRQLGVGGGGPHPQKASTSGKRLG</sequence>
<proteinExistence type="predicted"/>
<organism evidence="1 2">
    <name type="scientific">Sphaerodactylus townsendi</name>
    <dbReference type="NCBI Taxonomy" id="933632"/>
    <lineage>
        <taxon>Eukaryota</taxon>
        <taxon>Metazoa</taxon>
        <taxon>Chordata</taxon>
        <taxon>Craniata</taxon>
        <taxon>Vertebrata</taxon>
        <taxon>Euteleostomi</taxon>
        <taxon>Lepidosauria</taxon>
        <taxon>Squamata</taxon>
        <taxon>Bifurcata</taxon>
        <taxon>Gekkota</taxon>
        <taxon>Sphaerodactylidae</taxon>
        <taxon>Sphaerodactylus</taxon>
    </lineage>
</organism>
<evidence type="ECO:0000313" key="1">
    <source>
        <dbReference type="EMBL" id="KAH8005963.1"/>
    </source>
</evidence>
<evidence type="ECO:0000313" key="2">
    <source>
        <dbReference type="Proteomes" id="UP000827872"/>
    </source>
</evidence>
<dbReference type="Proteomes" id="UP000827872">
    <property type="component" value="Linkage Group LG04"/>
</dbReference>
<accession>A0ACB8FKA1</accession>
<dbReference type="EMBL" id="CM037617">
    <property type="protein sequence ID" value="KAH8005963.1"/>
    <property type="molecule type" value="Genomic_DNA"/>
</dbReference>
<comment type="caution">
    <text evidence="1">The sequence shown here is derived from an EMBL/GenBank/DDBJ whole genome shotgun (WGS) entry which is preliminary data.</text>
</comment>
<gene>
    <name evidence="1" type="ORF">K3G42_031602</name>
</gene>